<reference evidence="3" key="1">
    <citation type="journal article" date="2022" name="bioRxiv">
        <title>Sequencing and chromosome-scale assembly of the giantPleurodeles waltlgenome.</title>
        <authorList>
            <person name="Brown T."/>
            <person name="Elewa A."/>
            <person name="Iarovenko S."/>
            <person name="Subramanian E."/>
            <person name="Araus A.J."/>
            <person name="Petzold A."/>
            <person name="Susuki M."/>
            <person name="Suzuki K.-i.T."/>
            <person name="Hayashi T."/>
            <person name="Toyoda A."/>
            <person name="Oliveira C."/>
            <person name="Osipova E."/>
            <person name="Leigh N.D."/>
            <person name="Simon A."/>
            <person name="Yun M.H."/>
        </authorList>
    </citation>
    <scope>NUCLEOTIDE SEQUENCE</scope>
    <source>
        <strain evidence="3">20211129_DDA</strain>
        <tissue evidence="3">Liver</tissue>
    </source>
</reference>
<keyword evidence="2" id="KW-0812">Transmembrane</keyword>
<evidence type="ECO:0000256" key="1">
    <source>
        <dbReference type="SAM" id="MobiDB-lite"/>
    </source>
</evidence>
<sequence>MSLQRRSGKTLLLVILRVLAAYPGSPRSLLYCFLGSLSSRGASLCCSVFCLLCDVLWICCALVVLVSRGISLFCGVWLPRRSSPHLPLLACSIFSCPPWASMRDFRQDPNVLIIPREWEFRCSPRSPWRVFRLFRALCRDPDSYSVTGAKLVVLLGTGVELGEDRRGKELLVGEWLPKEPTTLTYLLALVSSTLFPLQHAALASWKHALPQQNTSVAITGGEREPLRVTNLEDRTCPHRSCRVRSAIVSVRSCELAQLSRAPPLARPGPSLGWRRSRGRGAELTRPCAARRSELVTAGTEHRRSLQKAGSASGDPKEQSGDTGPRGGTGEGRRA</sequence>
<dbReference type="Proteomes" id="UP001066276">
    <property type="component" value="Chromosome 11"/>
</dbReference>
<name>A0AAV7LJA5_PLEWA</name>
<accession>A0AAV7LJA5</accession>
<keyword evidence="4" id="KW-1185">Reference proteome</keyword>
<evidence type="ECO:0000313" key="4">
    <source>
        <dbReference type="Proteomes" id="UP001066276"/>
    </source>
</evidence>
<organism evidence="3 4">
    <name type="scientific">Pleurodeles waltl</name>
    <name type="common">Iberian ribbed newt</name>
    <dbReference type="NCBI Taxonomy" id="8319"/>
    <lineage>
        <taxon>Eukaryota</taxon>
        <taxon>Metazoa</taxon>
        <taxon>Chordata</taxon>
        <taxon>Craniata</taxon>
        <taxon>Vertebrata</taxon>
        <taxon>Euteleostomi</taxon>
        <taxon>Amphibia</taxon>
        <taxon>Batrachia</taxon>
        <taxon>Caudata</taxon>
        <taxon>Salamandroidea</taxon>
        <taxon>Salamandridae</taxon>
        <taxon>Pleurodelinae</taxon>
        <taxon>Pleurodeles</taxon>
    </lineage>
</organism>
<feature type="compositionally biased region" description="Gly residues" evidence="1">
    <location>
        <begin position="323"/>
        <end position="334"/>
    </location>
</feature>
<feature type="transmembrane region" description="Helical" evidence="2">
    <location>
        <begin position="55"/>
        <end position="78"/>
    </location>
</feature>
<evidence type="ECO:0000313" key="3">
    <source>
        <dbReference type="EMBL" id="KAJ1091632.1"/>
    </source>
</evidence>
<gene>
    <name evidence="3" type="ORF">NDU88_004749</name>
</gene>
<dbReference type="AlphaFoldDB" id="A0AAV7LJA5"/>
<dbReference type="EMBL" id="JANPWB010000015">
    <property type="protein sequence ID" value="KAJ1091632.1"/>
    <property type="molecule type" value="Genomic_DNA"/>
</dbReference>
<keyword evidence="2" id="KW-0472">Membrane</keyword>
<protein>
    <submittedName>
        <fullName evidence="3">Uncharacterized protein</fullName>
    </submittedName>
</protein>
<proteinExistence type="predicted"/>
<keyword evidence="2" id="KW-1133">Transmembrane helix</keyword>
<evidence type="ECO:0000256" key="2">
    <source>
        <dbReference type="SAM" id="Phobius"/>
    </source>
</evidence>
<feature type="region of interest" description="Disordered" evidence="1">
    <location>
        <begin position="264"/>
        <end position="334"/>
    </location>
</feature>
<comment type="caution">
    <text evidence="3">The sequence shown here is derived from an EMBL/GenBank/DDBJ whole genome shotgun (WGS) entry which is preliminary data.</text>
</comment>